<evidence type="ECO:0000313" key="2">
    <source>
        <dbReference type="Proteomes" id="UP001396334"/>
    </source>
</evidence>
<dbReference type="EMBL" id="JBBPBN010001955">
    <property type="protein sequence ID" value="KAK8477066.1"/>
    <property type="molecule type" value="Genomic_DNA"/>
</dbReference>
<evidence type="ECO:0000313" key="1">
    <source>
        <dbReference type="EMBL" id="KAK8477066.1"/>
    </source>
</evidence>
<name>A0ABR1ZAD5_9ROSI</name>
<protein>
    <submittedName>
        <fullName evidence="1">Uncharacterized protein</fullName>
    </submittedName>
</protein>
<accession>A0ABR1ZAD5</accession>
<organism evidence="1 2">
    <name type="scientific">Hibiscus sabdariffa</name>
    <name type="common">roselle</name>
    <dbReference type="NCBI Taxonomy" id="183260"/>
    <lineage>
        <taxon>Eukaryota</taxon>
        <taxon>Viridiplantae</taxon>
        <taxon>Streptophyta</taxon>
        <taxon>Embryophyta</taxon>
        <taxon>Tracheophyta</taxon>
        <taxon>Spermatophyta</taxon>
        <taxon>Magnoliopsida</taxon>
        <taxon>eudicotyledons</taxon>
        <taxon>Gunneridae</taxon>
        <taxon>Pentapetalae</taxon>
        <taxon>rosids</taxon>
        <taxon>malvids</taxon>
        <taxon>Malvales</taxon>
        <taxon>Malvaceae</taxon>
        <taxon>Malvoideae</taxon>
        <taxon>Hibiscus</taxon>
    </lineage>
</organism>
<comment type="caution">
    <text evidence="1">The sequence shown here is derived from an EMBL/GenBank/DDBJ whole genome shotgun (WGS) entry which is preliminary data.</text>
</comment>
<dbReference type="Proteomes" id="UP001396334">
    <property type="component" value="Unassembled WGS sequence"/>
</dbReference>
<sequence>MFGREEVLFLCNCWPQDNSVKAASARFQTSKGESEIPSKTSLFLDFHIAHNRKAIREHPSSKEPNNLKPLIFSHHLAKPGNPIKDGE</sequence>
<proteinExistence type="predicted"/>
<reference evidence="1 2" key="1">
    <citation type="journal article" date="2024" name="G3 (Bethesda)">
        <title>Genome assembly of Hibiscus sabdariffa L. provides insights into metabolisms of medicinal natural products.</title>
        <authorList>
            <person name="Kim T."/>
        </authorList>
    </citation>
    <scope>NUCLEOTIDE SEQUENCE [LARGE SCALE GENOMIC DNA]</scope>
    <source>
        <strain evidence="1">TK-2024</strain>
        <tissue evidence="1">Old leaves</tissue>
    </source>
</reference>
<keyword evidence="2" id="KW-1185">Reference proteome</keyword>
<gene>
    <name evidence="1" type="ORF">V6N11_008721</name>
</gene>